<evidence type="ECO:0000313" key="2">
    <source>
        <dbReference type="Proteomes" id="UP000622475"/>
    </source>
</evidence>
<accession>A0A929L1E3</accession>
<name>A0A929L1E3_9SPHI</name>
<dbReference type="PROSITE" id="PS51257">
    <property type="entry name" value="PROKAR_LIPOPROTEIN"/>
    <property type="match status" value="1"/>
</dbReference>
<comment type="caution">
    <text evidence="1">The sequence shown here is derived from an EMBL/GenBank/DDBJ whole genome shotgun (WGS) entry which is preliminary data.</text>
</comment>
<dbReference type="Proteomes" id="UP000622475">
    <property type="component" value="Unassembled WGS sequence"/>
</dbReference>
<gene>
    <name evidence="1" type="ORF">IRJ16_20950</name>
</gene>
<protein>
    <recommendedName>
        <fullName evidence="3">Lipoprotein</fullName>
    </recommendedName>
</protein>
<dbReference type="RefSeq" id="WP_194113611.1">
    <property type="nucleotide sequence ID" value="NZ_JADFFL010000011.1"/>
</dbReference>
<organism evidence="1 2">
    <name type="scientific">Mucilaginibacter myungsuensis</name>
    <dbReference type="NCBI Taxonomy" id="649104"/>
    <lineage>
        <taxon>Bacteria</taxon>
        <taxon>Pseudomonadati</taxon>
        <taxon>Bacteroidota</taxon>
        <taxon>Sphingobacteriia</taxon>
        <taxon>Sphingobacteriales</taxon>
        <taxon>Sphingobacteriaceae</taxon>
        <taxon>Mucilaginibacter</taxon>
    </lineage>
</organism>
<sequence length="177" mass="20166">MKAWFFLILALTMLGCDQNRSYSISKQELEKKGLKVLDVKEFTIVVLKHWAYIEARGIDSFVGDIKIGDSTYLSFDLSYHGYASSLVPSKSEYENDKQRYVSDTAVINAHNFDEYKENGYSIKIIWPKSTRKGMTGIYCKSESSSFDFQLSGDSLSLEDQTAALAAFKTIKFKRNDK</sequence>
<keyword evidence="2" id="KW-1185">Reference proteome</keyword>
<proteinExistence type="predicted"/>
<dbReference type="AlphaFoldDB" id="A0A929L1E3"/>
<reference evidence="1" key="1">
    <citation type="submission" date="2020-10" db="EMBL/GenBank/DDBJ databases">
        <title>Mucilaginibacter mali sp. nov., isolated from rhizosphere soil of apple orchard.</title>
        <authorList>
            <person name="Lee J.-S."/>
            <person name="Kim H.S."/>
            <person name="Kim J.-S."/>
        </authorList>
    </citation>
    <scope>NUCLEOTIDE SEQUENCE</scope>
    <source>
        <strain evidence="1">KCTC 22746</strain>
    </source>
</reference>
<evidence type="ECO:0000313" key="1">
    <source>
        <dbReference type="EMBL" id="MBE9664363.1"/>
    </source>
</evidence>
<evidence type="ECO:0008006" key="3">
    <source>
        <dbReference type="Google" id="ProtNLM"/>
    </source>
</evidence>
<dbReference type="EMBL" id="JADFFL010000011">
    <property type="protein sequence ID" value="MBE9664363.1"/>
    <property type="molecule type" value="Genomic_DNA"/>
</dbReference>